<gene>
    <name evidence="5" type="ORF">BVC80_1835g743</name>
</gene>
<organism evidence="5 6">
    <name type="scientific">Macleaya cordata</name>
    <name type="common">Five-seeded plume-poppy</name>
    <name type="synonym">Bocconia cordata</name>
    <dbReference type="NCBI Taxonomy" id="56857"/>
    <lineage>
        <taxon>Eukaryota</taxon>
        <taxon>Viridiplantae</taxon>
        <taxon>Streptophyta</taxon>
        <taxon>Embryophyta</taxon>
        <taxon>Tracheophyta</taxon>
        <taxon>Spermatophyta</taxon>
        <taxon>Magnoliopsida</taxon>
        <taxon>Ranunculales</taxon>
        <taxon>Papaveraceae</taxon>
        <taxon>Papaveroideae</taxon>
        <taxon>Macleaya</taxon>
    </lineage>
</organism>
<keyword evidence="6" id="KW-1185">Reference proteome</keyword>
<accession>A0A200R6F9</accession>
<evidence type="ECO:0000313" key="5">
    <source>
        <dbReference type="EMBL" id="OVA18307.1"/>
    </source>
</evidence>
<dbReference type="UniPathway" id="UPA00143"/>
<name>A0A200R6F9_MACCD</name>
<dbReference type="STRING" id="56857.A0A200R6F9"/>
<proteinExistence type="predicted"/>
<evidence type="ECO:0000256" key="2">
    <source>
        <dbReference type="ARBA" id="ARBA00004906"/>
    </source>
</evidence>
<dbReference type="Pfam" id="PF00651">
    <property type="entry name" value="BTB"/>
    <property type="match status" value="1"/>
</dbReference>
<reference evidence="5 6" key="1">
    <citation type="journal article" date="2017" name="Mol. Plant">
        <title>The Genome of Medicinal Plant Macleaya cordata Provides New Insights into Benzylisoquinoline Alkaloids Metabolism.</title>
        <authorList>
            <person name="Liu X."/>
            <person name="Liu Y."/>
            <person name="Huang P."/>
            <person name="Ma Y."/>
            <person name="Qing Z."/>
            <person name="Tang Q."/>
            <person name="Cao H."/>
            <person name="Cheng P."/>
            <person name="Zheng Y."/>
            <person name="Yuan Z."/>
            <person name="Zhou Y."/>
            <person name="Liu J."/>
            <person name="Tang Z."/>
            <person name="Zhuo Y."/>
            <person name="Zhang Y."/>
            <person name="Yu L."/>
            <person name="Huang J."/>
            <person name="Yang P."/>
            <person name="Peng Q."/>
            <person name="Zhang J."/>
            <person name="Jiang W."/>
            <person name="Zhang Z."/>
            <person name="Lin K."/>
            <person name="Ro D.K."/>
            <person name="Chen X."/>
            <person name="Xiong X."/>
            <person name="Shang Y."/>
            <person name="Huang S."/>
            <person name="Zeng J."/>
        </authorList>
    </citation>
    <scope>NUCLEOTIDE SEQUENCE [LARGE SCALE GENOMIC DNA]</scope>
    <source>
        <strain evidence="6">cv. BLH2017</strain>
        <tissue evidence="5">Root</tissue>
    </source>
</reference>
<evidence type="ECO:0000256" key="1">
    <source>
        <dbReference type="ARBA" id="ARBA00002668"/>
    </source>
</evidence>
<comment type="pathway">
    <text evidence="2">Protein modification; protein ubiquitination.</text>
</comment>
<dbReference type="AlphaFoldDB" id="A0A200R6F9"/>
<dbReference type="PROSITE" id="PS50097">
    <property type="entry name" value="BTB"/>
    <property type="match status" value="1"/>
</dbReference>
<dbReference type="InterPro" id="IPR000210">
    <property type="entry name" value="BTB/POZ_dom"/>
</dbReference>
<comment type="caution">
    <text evidence="5">The sequence shown here is derived from an EMBL/GenBank/DDBJ whole genome shotgun (WGS) entry which is preliminary data.</text>
</comment>
<dbReference type="GO" id="GO:0016567">
    <property type="term" value="P:protein ubiquitination"/>
    <property type="evidence" value="ECO:0007669"/>
    <property type="project" value="UniProtKB-UniPathway"/>
</dbReference>
<dbReference type="InterPro" id="IPR038920">
    <property type="entry name" value="At3g05675-like"/>
</dbReference>
<dbReference type="InterPro" id="IPR011333">
    <property type="entry name" value="SKP1/BTB/POZ_sf"/>
</dbReference>
<dbReference type="Proteomes" id="UP000195402">
    <property type="component" value="Unassembled WGS sequence"/>
</dbReference>
<dbReference type="Gene3D" id="3.30.710.10">
    <property type="entry name" value="Potassium Channel Kv1.1, Chain A"/>
    <property type="match status" value="1"/>
</dbReference>
<evidence type="ECO:0000313" key="6">
    <source>
        <dbReference type="Proteomes" id="UP000195402"/>
    </source>
</evidence>
<sequence>MAESTDTTIFLVSPDGSQRFPVRVNREVLSSKSRVFAAMLNSEEAEVPNCTDFESFVKLLKYIHSSNLKRDLREEGGVLDVLNLLKLFDDVGFDDGALSCLQYLEAVPWTVGESMEVRSVVHPLQSYGHHRDTVIARLTSYPSPDTEDSVMELMKGVTGNATFNNSMLRDEIRNLILDILIGDPPISRDGQQAFMKYAFQQSCDMLIDHCRVLSNQLTEMSTTYLSEKISQVTQHIMWLLGVMMDEKIADNVVDYWISKNEISEYYRKMNRSARCVVLMISATICIGIGSKKILAPMQARSSLLKMWLDFIYADYDKLVILPFFEKEVIEEGIGKTILTLPYDQQSRYFSDWFVKFQAGKACPNLRRAYQVWWRLSLLTDRDLGSDLIPIIFFQ</sequence>
<dbReference type="Pfam" id="PF25553">
    <property type="entry name" value="BTB-POZ_ANK-like"/>
    <property type="match status" value="1"/>
</dbReference>
<comment type="function">
    <text evidence="1">May act as a substrate-specific adapter of an E3 ubiquitin-protein ligase complex (CUL3-RBX1-BTB) which mediates the ubiquitination and subsequent proteasomal degradation of target proteins.</text>
</comment>
<evidence type="ECO:0000256" key="3">
    <source>
        <dbReference type="ARBA" id="ARBA00022786"/>
    </source>
</evidence>
<dbReference type="OrthoDB" id="2014231at2759"/>
<evidence type="ECO:0000259" key="4">
    <source>
        <dbReference type="PROSITE" id="PS50097"/>
    </source>
</evidence>
<dbReference type="InterPro" id="IPR058039">
    <property type="entry name" value="At3g05675-like_ankyrin"/>
</dbReference>
<feature type="domain" description="BTB" evidence="4">
    <location>
        <begin position="5"/>
        <end position="72"/>
    </location>
</feature>
<dbReference type="InParanoid" id="A0A200R6F9"/>
<keyword evidence="3" id="KW-0833">Ubl conjugation pathway</keyword>
<dbReference type="PANTHER" id="PTHR31060:SF3">
    <property type="entry name" value="OS04G0579700 PROTEIN"/>
    <property type="match status" value="1"/>
</dbReference>
<protein>
    <submittedName>
        <fullName evidence="5">BTB/POZ-like</fullName>
    </submittedName>
</protein>
<dbReference type="EMBL" id="MVGT01000437">
    <property type="protein sequence ID" value="OVA18307.1"/>
    <property type="molecule type" value="Genomic_DNA"/>
</dbReference>
<dbReference type="PANTHER" id="PTHR31060">
    <property type="entry name" value="OSJNBA0011J08.25 PROTEIN-RELATED"/>
    <property type="match status" value="1"/>
</dbReference>